<proteinExistence type="predicted"/>
<dbReference type="InterPro" id="IPR006439">
    <property type="entry name" value="HAD-SF_hydro_IA"/>
</dbReference>
<accession>A0A291QFW5</accession>
<evidence type="ECO:0000313" key="1">
    <source>
        <dbReference type="EMBL" id="ATL30406.1"/>
    </source>
</evidence>
<sequence length="220" mass="23542">MKISGRAFDAVLSDLDGVIRFYDMAELEQSERAAGLAVGSTAEIAFAPETDLPLMRGEITKDQWTEAIAHGLADRVPHERGRELATTLAEAKFRADEVVVGMLRQARAAGLPVLLVTNATPWLADDLALLGLTGPTGLVDDVISSADLGIVKPDRRIYEVAAERAGVAPARCLFVDDRQENVDAAAALGMTGLLYRDHADLRAVLEPALRTGARARARGD</sequence>
<keyword evidence="2" id="KW-1185">Reference proteome</keyword>
<name>A0A291QFW5_9ACTN</name>
<dbReference type="InterPro" id="IPR036412">
    <property type="entry name" value="HAD-like_sf"/>
</dbReference>
<dbReference type="Proteomes" id="UP000221011">
    <property type="component" value="Chromosome"/>
</dbReference>
<gene>
    <name evidence="1" type="ORF">KY5_5388</name>
</gene>
<dbReference type="PRINTS" id="PR00413">
    <property type="entry name" value="HADHALOGNASE"/>
</dbReference>
<dbReference type="PANTHER" id="PTHR43611:SF3">
    <property type="entry name" value="FLAVIN MONONUCLEOTIDE HYDROLASE 1, CHLOROPLATIC"/>
    <property type="match status" value="1"/>
</dbReference>
<evidence type="ECO:0000313" key="2">
    <source>
        <dbReference type="Proteomes" id="UP000221011"/>
    </source>
</evidence>
<dbReference type="PANTHER" id="PTHR43611">
    <property type="entry name" value="ALPHA-D-GLUCOSE 1-PHOSPHATE PHOSPHATASE"/>
    <property type="match status" value="1"/>
</dbReference>
<dbReference type="RefSeq" id="WP_098244719.1">
    <property type="nucleotide sequence ID" value="NZ_CP022685.1"/>
</dbReference>
<dbReference type="Gene3D" id="3.40.50.1000">
    <property type="entry name" value="HAD superfamily/HAD-like"/>
    <property type="match status" value="1"/>
</dbReference>
<dbReference type="SFLD" id="SFLDG01129">
    <property type="entry name" value="C1.5:_HAD__Beta-PGM__Phosphata"/>
    <property type="match status" value="1"/>
</dbReference>
<evidence type="ECO:0008006" key="3">
    <source>
        <dbReference type="Google" id="ProtNLM"/>
    </source>
</evidence>
<dbReference type="SFLD" id="SFLDS00003">
    <property type="entry name" value="Haloacid_Dehalogenase"/>
    <property type="match status" value="1"/>
</dbReference>
<dbReference type="EMBL" id="CP022685">
    <property type="protein sequence ID" value="ATL30406.1"/>
    <property type="molecule type" value="Genomic_DNA"/>
</dbReference>
<dbReference type="Pfam" id="PF00702">
    <property type="entry name" value="Hydrolase"/>
    <property type="match status" value="1"/>
</dbReference>
<dbReference type="NCBIfam" id="TIGR01509">
    <property type="entry name" value="HAD-SF-IA-v3"/>
    <property type="match status" value="1"/>
</dbReference>
<dbReference type="InterPro" id="IPR023214">
    <property type="entry name" value="HAD_sf"/>
</dbReference>
<organism evidence="1 2">
    <name type="scientific">Streptomyces formicae</name>
    <dbReference type="NCBI Taxonomy" id="1616117"/>
    <lineage>
        <taxon>Bacteria</taxon>
        <taxon>Bacillati</taxon>
        <taxon>Actinomycetota</taxon>
        <taxon>Actinomycetes</taxon>
        <taxon>Kitasatosporales</taxon>
        <taxon>Streptomycetaceae</taxon>
        <taxon>Streptomyces</taxon>
    </lineage>
</organism>
<dbReference type="AlphaFoldDB" id="A0A291QFW5"/>
<dbReference type="KEGG" id="sfk:KY5_5388"/>
<protein>
    <recommendedName>
        <fullName evidence="3">Hydrolase</fullName>
    </recommendedName>
</protein>
<reference evidence="1 2" key="1">
    <citation type="submission" date="2017-08" db="EMBL/GenBank/DDBJ databases">
        <title>Complete Genome Sequence of Streptomyces formicae KY5, the formicamycin producer.</title>
        <authorList>
            <person name="Holmes N.A."/>
            <person name="Devine R."/>
            <person name="Qin Z."/>
            <person name="Seipke R.F."/>
            <person name="Wilkinson B."/>
            <person name="Hutchings M.I."/>
        </authorList>
    </citation>
    <scope>NUCLEOTIDE SEQUENCE [LARGE SCALE GENOMIC DNA]</scope>
    <source>
        <strain evidence="1 2">KY5</strain>
    </source>
</reference>
<dbReference type="SUPFAM" id="SSF56784">
    <property type="entry name" value="HAD-like"/>
    <property type="match status" value="1"/>
</dbReference>